<evidence type="ECO:0000256" key="13">
    <source>
        <dbReference type="ARBA" id="ARBA00023163"/>
    </source>
</evidence>
<evidence type="ECO:0000256" key="14">
    <source>
        <dbReference type="ARBA" id="ARBA00023242"/>
    </source>
</evidence>
<keyword evidence="4" id="KW-0597">Phosphoprotein</keyword>
<keyword evidence="19" id="KW-0472">Membrane</keyword>
<keyword evidence="10" id="KW-0067">ATP-binding</keyword>
<dbReference type="Gene3D" id="3.40.50.10810">
    <property type="entry name" value="Tandem AAA-ATPase domain"/>
    <property type="match status" value="1"/>
</dbReference>
<dbReference type="Pfam" id="PF00176">
    <property type="entry name" value="SNF2-rel_dom"/>
    <property type="match status" value="1"/>
</dbReference>
<evidence type="ECO:0000256" key="15">
    <source>
        <dbReference type="ARBA" id="ARBA00023306"/>
    </source>
</evidence>
<dbReference type="OrthoDB" id="448448at2759"/>
<dbReference type="RefSeq" id="XP_025423567.1">
    <property type="nucleotide sequence ID" value="XM_025567782.1"/>
</dbReference>
<keyword evidence="3" id="KW-0217">Developmental protein</keyword>
<dbReference type="GO" id="GO:0004386">
    <property type="term" value="F:helicase activity"/>
    <property type="evidence" value="ECO:0007669"/>
    <property type="project" value="UniProtKB-KW"/>
</dbReference>
<dbReference type="GO" id="GO:0006346">
    <property type="term" value="P:DNA methylation-dependent constitutive heterochromatin formation"/>
    <property type="evidence" value="ECO:0007669"/>
    <property type="project" value="TreeGrafter"/>
</dbReference>
<dbReference type="PANTHER" id="PTHR47161:SF1">
    <property type="entry name" value="LYMPHOID-SPECIFIC HELICASE"/>
    <property type="match status" value="1"/>
</dbReference>
<keyword evidence="8" id="KW-0378">Hydrolase</keyword>
<dbReference type="PROSITE" id="PS51194">
    <property type="entry name" value="HELICASE_CTER"/>
    <property type="match status" value="1"/>
</dbReference>
<feature type="region of interest" description="Disordered" evidence="18">
    <location>
        <begin position="1"/>
        <end position="27"/>
    </location>
</feature>
<feature type="domain" description="Helicase ATP-binding" evidence="20">
    <location>
        <begin position="162"/>
        <end position="332"/>
    </location>
</feature>
<evidence type="ECO:0000256" key="1">
    <source>
        <dbReference type="ARBA" id="ARBA00004123"/>
    </source>
</evidence>
<dbReference type="GeneID" id="112692952"/>
<evidence type="ECO:0000256" key="12">
    <source>
        <dbReference type="ARBA" id="ARBA00023054"/>
    </source>
</evidence>
<keyword evidence="12" id="KW-0175">Coiled coil</keyword>
<feature type="transmembrane region" description="Helical" evidence="19">
    <location>
        <begin position="186"/>
        <end position="207"/>
    </location>
</feature>
<protein>
    <recommendedName>
        <fullName evidence="17">Proliferation-associated SNF2-like protein</fullName>
    </recommendedName>
</protein>
<evidence type="ECO:0000256" key="9">
    <source>
        <dbReference type="ARBA" id="ARBA00022806"/>
    </source>
</evidence>
<dbReference type="FunFam" id="3.40.50.300:FF:000577">
    <property type="entry name" value="lymphoid-specific helicase isoform X1"/>
    <property type="match status" value="1"/>
</dbReference>
<keyword evidence="14" id="KW-0539">Nucleus</keyword>
<sequence>MDQETSTNEKSEIYNEEKEDQNTTNGTNVFDCSFFPKDLLLEEKRLKEEHEEKFKTEVNLLKNFDENERKERFQNLLTLLENSTKLTMIFENRLKMCKQQIIKKELEKSKLTKKNILSKEAGLTKKSEGIDEEKCYYNLFQQPKLFVGSLKNHQIEGLLWIRTLFENGMNGILADDMGLGKTIQTIAFYCFLIEMGVMGPFLIIAPLSTIPNWLSEFSKFAPQLSTILYHGTASDRFKNRSQFKKTIKINNLTCYPVIITTFEVIRVDINYLKNIDWKFITIDEGHKLKNFSTDISQCMRQFSCSNKLILTGTPIQNDMTELWSLLNLLMPKIFDKLEDFNSWFVIDDFFDSNDKIAIMAKKDKILDIILQILRPFILRREKTETDLNLPPKKEIIIYAPMTEYQQELYKATLNKHMEILLNKEDNNITIYEQKPKRKCVEKIIKYTQLNAIVKEEPIQEEAKIADMAISVIMQNPFMQLKKIANHPYLVHMPLIPGTKQVLIDENIVKVSGKFQVLDAMLSKLKLLGHKVLLFSTMTQILDVIEEFIILRSYKFTRLDGSMNIVDRMTAMTMFNTDPNCFLMLISTRAGGLGLNLTSADTVIIFDSDWNPQCDLQAQDRCHRMGQNKPVVVYRLCSKNTVDEKILDRAGAKRKLEKMIMGNGTFNRNTKLSVAGIEELMNLLESSEYTKKIQSNGFIFTDEELDALLDRSDMVESVPKINISKPTEHFKVLSNS</sequence>
<gene>
    <name evidence="23" type="primary">LOC112692952</name>
</gene>
<dbReference type="SMART" id="SM00490">
    <property type="entry name" value="HELICc"/>
    <property type="match status" value="1"/>
</dbReference>
<dbReference type="GO" id="GO:0003682">
    <property type="term" value="F:chromatin binding"/>
    <property type="evidence" value="ECO:0007669"/>
    <property type="project" value="TreeGrafter"/>
</dbReference>
<keyword evidence="6" id="KW-0547">Nucleotide-binding</keyword>
<dbReference type="GO" id="GO:0031508">
    <property type="term" value="P:pericentric heterochromatin formation"/>
    <property type="evidence" value="ECO:0007669"/>
    <property type="project" value="TreeGrafter"/>
</dbReference>
<evidence type="ECO:0000256" key="16">
    <source>
        <dbReference type="ARBA" id="ARBA00053349"/>
    </source>
</evidence>
<evidence type="ECO:0000259" key="20">
    <source>
        <dbReference type="PROSITE" id="PS51192"/>
    </source>
</evidence>
<dbReference type="PROSITE" id="PS51192">
    <property type="entry name" value="HELICASE_ATP_BIND_1"/>
    <property type="match status" value="1"/>
</dbReference>
<comment type="subcellular location">
    <subcellularLocation>
        <location evidence="1">Nucleus</location>
    </subcellularLocation>
</comment>
<keyword evidence="19" id="KW-0812">Transmembrane</keyword>
<dbReference type="GO" id="GO:0051301">
    <property type="term" value="P:cell division"/>
    <property type="evidence" value="ECO:0007669"/>
    <property type="project" value="UniProtKB-KW"/>
</dbReference>
<reference evidence="23" key="1">
    <citation type="submission" date="2025-08" db="UniProtKB">
        <authorList>
            <consortium name="RefSeq"/>
        </authorList>
    </citation>
    <scope>IDENTIFICATION</scope>
    <source>
        <tissue evidence="23">Whole body</tissue>
    </source>
</reference>
<dbReference type="Proteomes" id="UP000694846">
    <property type="component" value="Unplaced"/>
</dbReference>
<keyword evidence="13" id="KW-0804">Transcription</keyword>
<evidence type="ECO:0000256" key="10">
    <source>
        <dbReference type="ARBA" id="ARBA00022840"/>
    </source>
</evidence>
<evidence type="ECO:0000256" key="17">
    <source>
        <dbReference type="ARBA" id="ARBA00081399"/>
    </source>
</evidence>
<dbReference type="GO" id="GO:0005524">
    <property type="term" value="F:ATP binding"/>
    <property type="evidence" value="ECO:0007669"/>
    <property type="project" value="UniProtKB-KW"/>
</dbReference>
<dbReference type="InterPro" id="IPR038718">
    <property type="entry name" value="SNF2-like_sf"/>
</dbReference>
<evidence type="ECO:0000313" key="23">
    <source>
        <dbReference type="RefSeq" id="XP_025423567.1"/>
    </source>
</evidence>
<keyword evidence="5" id="KW-0132">Cell division</keyword>
<dbReference type="SUPFAM" id="SSF52540">
    <property type="entry name" value="P-loop containing nucleoside triphosphate hydrolases"/>
    <property type="match status" value="2"/>
</dbReference>
<comment type="similarity">
    <text evidence="2">Belongs to the SNF2/RAD54 helicase family.</text>
</comment>
<accession>A0A8B8GME3</accession>
<evidence type="ECO:0000256" key="7">
    <source>
        <dbReference type="ARBA" id="ARBA00022776"/>
    </source>
</evidence>
<dbReference type="Pfam" id="PF00271">
    <property type="entry name" value="Helicase_C"/>
    <property type="match status" value="1"/>
</dbReference>
<dbReference type="FunFam" id="3.40.50.10810:FF:000015">
    <property type="entry name" value="lymphoid-specific helicase isoform X1"/>
    <property type="match status" value="1"/>
</dbReference>
<evidence type="ECO:0000256" key="11">
    <source>
        <dbReference type="ARBA" id="ARBA00023015"/>
    </source>
</evidence>
<evidence type="ECO:0000256" key="2">
    <source>
        <dbReference type="ARBA" id="ARBA00007025"/>
    </source>
</evidence>
<evidence type="ECO:0000256" key="18">
    <source>
        <dbReference type="SAM" id="MobiDB-lite"/>
    </source>
</evidence>
<dbReference type="CDD" id="cd18793">
    <property type="entry name" value="SF2_C_SNF"/>
    <property type="match status" value="1"/>
</dbReference>
<evidence type="ECO:0000256" key="6">
    <source>
        <dbReference type="ARBA" id="ARBA00022741"/>
    </source>
</evidence>
<evidence type="ECO:0000313" key="22">
    <source>
        <dbReference type="Proteomes" id="UP000694846"/>
    </source>
</evidence>
<feature type="compositionally biased region" description="Basic and acidic residues" evidence="18">
    <location>
        <begin position="7"/>
        <end position="16"/>
    </location>
</feature>
<dbReference type="InterPro" id="IPR000330">
    <property type="entry name" value="SNF2_N"/>
</dbReference>
<keyword evidence="22" id="KW-1185">Reference proteome</keyword>
<evidence type="ECO:0000256" key="3">
    <source>
        <dbReference type="ARBA" id="ARBA00022473"/>
    </source>
</evidence>
<dbReference type="GO" id="GO:0005721">
    <property type="term" value="C:pericentric heterochromatin"/>
    <property type="evidence" value="ECO:0007669"/>
    <property type="project" value="TreeGrafter"/>
</dbReference>
<dbReference type="InterPro" id="IPR001650">
    <property type="entry name" value="Helicase_C-like"/>
</dbReference>
<dbReference type="InterPro" id="IPR014001">
    <property type="entry name" value="Helicase_ATP-bd"/>
</dbReference>
<keyword evidence="9" id="KW-0347">Helicase</keyword>
<evidence type="ECO:0000256" key="4">
    <source>
        <dbReference type="ARBA" id="ARBA00022553"/>
    </source>
</evidence>
<dbReference type="PANTHER" id="PTHR47161">
    <property type="entry name" value="LYMPHOID-SPECIFIC HELICASE"/>
    <property type="match status" value="1"/>
</dbReference>
<name>A0A8B8GME3_9HEMI</name>
<keyword evidence="19" id="KW-1133">Transmembrane helix</keyword>
<evidence type="ECO:0000259" key="21">
    <source>
        <dbReference type="PROSITE" id="PS51194"/>
    </source>
</evidence>
<evidence type="ECO:0000256" key="19">
    <source>
        <dbReference type="SAM" id="Phobius"/>
    </source>
</evidence>
<dbReference type="AlphaFoldDB" id="A0A8B8GME3"/>
<proteinExistence type="inferred from homology"/>
<keyword evidence="7" id="KW-0498">Mitosis</keyword>
<dbReference type="Gene3D" id="3.40.50.300">
    <property type="entry name" value="P-loop containing nucleotide triphosphate hydrolases"/>
    <property type="match status" value="1"/>
</dbReference>
<dbReference type="SMART" id="SM00487">
    <property type="entry name" value="DEXDc"/>
    <property type="match status" value="1"/>
</dbReference>
<dbReference type="GO" id="GO:0005634">
    <property type="term" value="C:nucleus"/>
    <property type="evidence" value="ECO:0007669"/>
    <property type="project" value="UniProtKB-SubCell"/>
</dbReference>
<keyword evidence="11" id="KW-0805">Transcription regulation</keyword>
<dbReference type="InterPro" id="IPR027417">
    <property type="entry name" value="P-loop_NTPase"/>
</dbReference>
<dbReference type="GO" id="GO:0044027">
    <property type="term" value="P:negative regulation of gene expression via chromosomal CpG island methylation"/>
    <property type="evidence" value="ECO:0007669"/>
    <property type="project" value="TreeGrafter"/>
</dbReference>
<feature type="domain" description="Helicase C-terminal" evidence="21">
    <location>
        <begin position="516"/>
        <end position="680"/>
    </location>
</feature>
<comment type="function">
    <text evidence="16">Plays an essential role in normal development and survival. Involved in regulation of the expansion or survival of lymphoid cells. Required for de novo or maintenance DNA methylation. May control silencing of the imprinted CDKN1C gene through DNA methylation. May play a role in formation and organization of heterochromatin, implying a functional role in the regulation of transcription and mitosis.</text>
</comment>
<evidence type="ECO:0000256" key="5">
    <source>
        <dbReference type="ARBA" id="ARBA00022618"/>
    </source>
</evidence>
<dbReference type="GO" id="GO:0016787">
    <property type="term" value="F:hydrolase activity"/>
    <property type="evidence" value="ECO:0007669"/>
    <property type="project" value="UniProtKB-KW"/>
</dbReference>
<evidence type="ECO:0000256" key="8">
    <source>
        <dbReference type="ARBA" id="ARBA00022801"/>
    </source>
</evidence>
<organism evidence="22 23">
    <name type="scientific">Sipha flava</name>
    <name type="common">yellow sugarcane aphid</name>
    <dbReference type="NCBI Taxonomy" id="143950"/>
    <lineage>
        <taxon>Eukaryota</taxon>
        <taxon>Metazoa</taxon>
        <taxon>Ecdysozoa</taxon>
        <taxon>Arthropoda</taxon>
        <taxon>Hexapoda</taxon>
        <taxon>Insecta</taxon>
        <taxon>Pterygota</taxon>
        <taxon>Neoptera</taxon>
        <taxon>Paraneoptera</taxon>
        <taxon>Hemiptera</taxon>
        <taxon>Sternorrhyncha</taxon>
        <taxon>Aphidomorpha</taxon>
        <taxon>Aphidoidea</taxon>
        <taxon>Aphididae</taxon>
        <taxon>Sipha</taxon>
    </lineage>
</organism>
<dbReference type="InterPro" id="IPR049730">
    <property type="entry name" value="SNF2/RAD54-like_C"/>
</dbReference>
<keyword evidence="15" id="KW-0131">Cell cycle</keyword>